<dbReference type="OrthoDB" id="849973at2"/>
<dbReference type="PROSITE" id="PS51257">
    <property type="entry name" value="PROKAR_LIPOPROTEIN"/>
    <property type="match status" value="1"/>
</dbReference>
<proteinExistence type="predicted"/>
<sequence>MKRTLLTLTTLLILFFGACKKDNSNTPGGNTGNDTYQPVSAGSTWKYRTTAVSPIPGDNTETLDTTENTMTAEIKKIGTKNYHVLSSVDNDGTTKTYLNFENHVYSTIQLDDETDKQFDLPYLNDNVEAGTSWTTALDLSDAENQVDARLKTTIAEKGISRVILGKNYTNLIHSNVELQVKINGVYTTQFTQEFYVAKGIGVVAVYANTGGKVILKSEIFSYKIK</sequence>
<dbReference type="EMBL" id="CP042437">
    <property type="protein sequence ID" value="QEC77139.1"/>
    <property type="molecule type" value="Genomic_DNA"/>
</dbReference>
<keyword evidence="3" id="KW-1185">Reference proteome</keyword>
<dbReference type="RefSeq" id="WP_147054560.1">
    <property type="nucleotide sequence ID" value="NZ_CP042437.1"/>
</dbReference>
<dbReference type="Proteomes" id="UP000321362">
    <property type="component" value="Chromosome"/>
</dbReference>
<evidence type="ECO:0000313" key="2">
    <source>
        <dbReference type="EMBL" id="QEC77139.1"/>
    </source>
</evidence>
<evidence type="ECO:0000313" key="3">
    <source>
        <dbReference type="Proteomes" id="UP000321362"/>
    </source>
</evidence>
<evidence type="ECO:0000256" key="1">
    <source>
        <dbReference type="SAM" id="SignalP"/>
    </source>
</evidence>
<protein>
    <submittedName>
        <fullName evidence="2">Uncharacterized protein</fullName>
    </submittedName>
</protein>
<dbReference type="KEGG" id="mgk:FSB76_14730"/>
<gene>
    <name evidence="2" type="ORF">FSB76_14730</name>
</gene>
<keyword evidence="1" id="KW-0732">Signal</keyword>
<name>A0A5B8W023_9SPHI</name>
<feature type="chain" id="PRO_5022737250" evidence="1">
    <location>
        <begin position="21"/>
        <end position="225"/>
    </location>
</feature>
<reference evidence="2 3" key="1">
    <citation type="journal article" date="2013" name="J. Microbiol.">
        <title>Mucilaginibacter ginsenosidivorax sp. nov., with ginsenoside converting activity isolated from sediment.</title>
        <authorList>
            <person name="Kim J.K."/>
            <person name="Choi T.E."/>
            <person name="Liu Q.M."/>
            <person name="Park H.Y."/>
            <person name="Yi T.H."/>
            <person name="Yoon M.H."/>
            <person name="Kim S.C."/>
            <person name="Im W.T."/>
        </authorList>
    </citation>
    <scope>NUCLEOTIDE SEQUENCE [LARGE SCALE GENOMIC DNA]</scope>
    <source>
        <strain evidence="2 3">KHI28</strain>
    </source>
</reference>
<dbReference type="AlphaFoldDB" id="A0A5B8W023"/>
<accession>A0A5B8W023</accession>
<organism evidence="2 3">
    <name type="scientific">Mucilaginibacter ginsenosidivorax</name>
    <dbReference type="NCBI Taxonomy" id="862126"/>
    <lineage>
        <taxon>Bacteria</taxon>
        <taxon>Pseudomonadati</taxon>
        <taxon>Bacteroidota</taxon>
        <taxon>Sphingobacteriia</taxon>
        <taxon>Sphingobacteriales</taxon>
        <taxon>Sphingobacteriaceae</taxon>
        <taxon>Mucilaginibacter</taxon>
    </lineage>
</organism>
<feature type="signal peptide" evidence="1">
    <location>
        <begin position="1"/>
        <end position="20"/>
    </location>
</feature>